<evidence type="ECO:0000256" key="7">
    <source>
        <dbReference type="SAM" id="MobiDB-lite"/>
    </source>
</evidence>
<feature type="region of interest" description="Disordered" evidence="7">
    <location>
        <begin position="673"/>
        <end position="720"/>
    </location>
</feature>
<dbReference type="PANTHER" id="PTHR46154">
    <property type="match status" value="1"/>
</dbReference>
<evidence type="ECO:0008006" key="11">
    <source>
        <dbReference type="Google" id="ProtNLM"/>
    </source>
</evidence>
<name>A0A4U7KRJ9_9BASI</name>
<dbReference type="Proteomes" id="UP000306050">
    <property type="component" value="Chromosome SGRAM_22"/>
</dbReference>
<feature type="compositionally biased region" description="Basic and acidic residues" evidence="7">
    <location>
        <begin position="551"/>
        <end position="563"/>
    </location>
</feature>
<dbReference type="InterPro" id="IPR038377">
    <property type="entry name" value="Na/Glc_symporter_sf"/>
</dbReference>
<feature type="transmembrane region" description="Helical" evidence="8">
    <location>
        <begin position="402"/>
        <end position="424"/>
    </location>
</feature>
<feature type="transmembrane region" description="Helical" evidence="8">
    <location>
        <begin position="58"/>
        <end position="79"/>
    </location>
</feature>
<feature type="transmembrane region" description="Helical" evidence="8">
    <location>
        <begin position="162"/>
        <end position="186"/>
    </location>
</feature>
<dbReference type="CDD" id="cd11476">
    <property type="entry name" value="SLC5sbd_DUR3"/>
    <property type="match status" value="1"/>
</dbReference>
<dbReference type="AlphaFoldDB" id="A0A4U7KRJ9"/>
<sequence length="720" mass="76976">MAADSIPPPLSQGVGYGVVLGFGFAFAAVMAYITRLLWRFNGEDNSHFETYATAGRKVGTGLTATAVFSSWAWSTALLSSSLVTFSYGVGGAYWFAAGCLVQISAFALLAIQSKLKTPHAHTVLEVVKVRYGTAAHWLYMFFCLANNLIAIANMLLGASATVSALTGMHIIASTFLLPVGVCLYTISGGLKATFLTDWMHSVALLIIVLFLTLKTITNDAVQSPGHLWELVKQANVNNPTAGNYHGSVLTMTSKGAVEFGILHTLGNFGLVVMDSSYWQKAYSADIAAAVPGYILGGVLYFGLPWCLGTVMGLAGWSLQTNPIWPAYGRQLSSTELSAGLPLAYAALAVAGKGGAVAVVILIFMAVTSTTSAQLIAVSSIVSSDVYHTYVRPKATDAQVIRVSRAACIGFAIFASAFSTMLYYVGISLTWTLYFLGLITCPAMVTLPLTVLWKKQTWWAAVVSPVVGMAAGIATWLATASKYGNGVLNVTTTGELLPCMWGTIVAAFVPAILSPLITLAFPQPVDFAWERFNDIKLIQDDSSSKTSSSDDLASHPRDDPEKRLTTINGSPAGDSDARANPYSDAELRYMKRQSHVAGWTGLALFIAVWILWPFIMYAAHYEFSRPFFIGWVVVAIIWAFAALLIFTFLPLFEGRKLIATIARGVFTSARAGNQGREEKLDDRRGSEATTVTTGTTGSAAQGRKGALETPGASVNSDDISP</sequence>
<evidence type="ECO:0000256" key="3">
    <source>
        <dbReference type="ARBA" id="ARBA00022692"/>
    </source>
</evidence>
<reference evidence="9 10" key="1">
    <citation type="submission" date="2019-05" db="EMBL/GenBank/DDBJ databases">
        <title>Sporisorium graminicola CBS 10092 draft sequencing and annotation.</title>
        <authorList>
            <person name="Solano-Gonzalez S."/>
            <person name="Caddick M.X."/>
            <person name="Darby A."/>
        </authorList>
    </citation>
    <scope>NUCLEOTIDE SEQUENCE [LARGE SCALE GENOMIC DNA]</scope>
    <source>
        <strain evidence="9 10">CBS 10092</strain>
    </source>
</reference>
<keyword evidence="3 8" id="KW-0812">Transmembrane</keyword>
<keyword evidence="10" id="KW-1185">Reference proteome</keyword>
<evidence type="ECO:0000256" key="4">
    <source>
        <dbReference type="ARBA" id="ARBA00022989"/>
    </source>
</evidence>
<dbReference type="Pfam" id="PF00474">
    <property type="entry name" value="SSF"/>
    <property type="match status" value="1"/>
</dbReference>
<dbReference type="GO" id="GO:0015204">
    <property type="term" value="F:urea transmembrane transporter activity"/>
    <property type="evidence" value="ECO:0007669"/>
    <property type="project" value="InterPro"/>
</dbReference>
<evidence type="ECO:0000313" key="10">
    <source>
        <dbReference type="Proteomes" id="UP000306050"/>
    </source>
</evidence>
<feature type="region of interest" description="Disordered" evidence="7">
    <location>
        <begin position="540"/>
        <end position="578"/>
    </location>
</feature>
<feature type="transmembrane region" description="Helical" evidence="8">
    <location>
        <begin position="298"/>
        <end position="318"/>
    </location>
</feature>
<dbReference type="OrthoDB" id="6132759at2759"/>
<keyword evidence="5 8" id="KW-0472">Membrane</keyword>
<dbReference type="Gene3D" id="1.20.1730.10">
    <property type="entry name" value="Sodium/glucose cotransporter"/>
    <property type="match status" value="1"/>
</dbReference>
<evidence type="ECO:0000313" key="9">
    <source>
        <dbReference type="EMBL" id="TKY87060.1"/>
    </source>
</evidence>
<accession>A0A4U7KRJ9</accession>
<evidence type="ECO:0000256" key="6">
    <source>
        <dbReference type="RuleBase" id="RU362091"/>
    </source>
</evidence>
<evidence type="ECO:0000256" key="5">
    <source>
        <dbReference type="ARBA" id="ARBA00023136"/>
    </source>
</evidence>
<comment type="similarity">
    <text evidence="2 6">Belongs to the sodium:solute symporter (SSF) (TC 2.A.21) family.</text>
</comment>
<dbReference type="PROSITE" id="PS50283">
    <property type="entry name" value="NA_SOLUT_SYMP_3"/>
    <property type="match status" value="1"/>
</dbReference>
<evidence type="ECO:0000256" key="8">
    <source>
        <dbReference type="SAM" id="Phobius"/>
    </source>
</evidence>
<proteinExistence type="inferred from homology"/>
<protein>
    <recommendedName>
        <fullName evidence="11">Urea active transporter</fullName>
    </recommendedName>
</protein>
<dbReference type="InterPro" id="IPR001734">
    <property type="entry name" value="Na/solute_symporter"/>
</dbReference>
<dbReference type="KEGG" id="sgra:EX895_003737"/>
<organism evidence="9 10">
    <name type="scientific">Sporisorium graminicola</name>
    <dbReference type="NCBI Taxonomy" id="280036"/>
    <lineage>
        <taxon>Eukaryota</taxon>
        <taxon>Fungi</taxon>
        <taxon>Dikarya</taxon>
        <taxon>Basidiomycota</taxon>
        <taxon>Ustilaginomycotina</taxon>
        <taxon>Ustilaginomycetes</taxon>
        <taxon>Ustilaginales</taxon>
        <taxon>Ustilaginaceae</taxon>
        <taxon>Sporisorium</taxon>
    </lineage>
</organism>
<dbReference type="GeneID" id="40726632"/>
<feature type="transmembrane region" description="Helical" evidence="8">
    <location>
        <begin position="430"/>
        <end position="450"/>
    </location>
</feature>
<feature type="transmembrane region" description="Helical" evidence="8">
    <location>
        <begin position="339"/>
        <end position="366"/>
    </location>
</feature>
<feature type="transmembrane region" description="Helical" evidence="8">
    <location>
        <begin position="91"/>
        <end position="111"/>
    </location>
</feature>
<comment type="caution">
    <text evidence="9">The sequence shown here is derived from an EMBL/GenBank/DDBJ whole genome shotgun (WGS) entry which is preliminary data.</text>
</comment>
<dbReference type="InterPro" id="IPR031155">
    <property type="entry name" value="DUR"/>
</dbReference>
<comment type="subcellular location">
    <subcellularLocation>
        <location evidence="1">Membrane</location>
        <topology evidence="1">Multi-pass membrane protein</topology>
    </subcellularLocation>
</comment>
<feature type="transmembrane region" description="Helical" evidence="8">
    <location>
        <begin position="14"/>
        <end position="38"/>
    </location>
</feature>
<feature type="transmembrane region" description="Helical" evidence="8">
    <location>
        <begin position="626"/>
        <end position="651"/>
    </location>
</feature>
<feature type="transmembrane region" description="Helical" evidence="8">
    <location>
        <begin position="198"/>
        <end position="217"/>
    </location>
</feature>
<feature type="transmembrane region" description="Helical" evidence="8">
    <location>
        <begin position="457"/>
        <end position="479"/>
    </location>
</feature>
<gene>
    <name evidence="9" type="ORF">EX895_003737</name>
</gene>
<dbReference type="GO" id="GO:0005886">
    <property type="term" value="C:plasma membrane"/>
    <property type="evidence" value="ECO:0007669"/>
    <property type="project" value="TreeGrafter"/>
</dbReference>
<dbReference type="EMBL" id="SRRM01000014">
    <property type="protein sequence ID" value="TKY87060.1"/>
    <property type="molecule type" value="Genomic_DNA"/>
</dbReference>
<feature type="transmembrane region" description="Helical" evidence="8">
    <location>
        <begin position="137"/>
        <end position="156"/>
    </location>
</feature>
<feature type="compositionally biased region" description="Basic and acidic residues" evidence="7">
    <location>
        <begin position="674"/>
        <end position="685"/>
    </location>
</feature>
<feature type="compositionally biased region" description="Polar residues" evidence="7">
    <location>
        <begin position="711"/>
        <end position="720"/>
    </location>
</feature>
<feature type="transmembrane region" description="Helical" evidence="8">
    <location>
        <begin position="595"/>
        <end position="614"/>
    </location>
</feature>
<feature type="transmembrane region" description="Helical" evidence="8">
    <location>
        <begin position="499"/>
        <end position="520"/>
    </location>
</feature>
<dbReference type="PANTHER" id="PTHR46154:SF1">
    <property type="entry name" value="ACTIVE TRANSPORTER, PUTATIVE (AFU_ORTHOLOGUE AFUA_1G17570)-RELATED"/>
    <property type="match status" value="1"/>
</dbReference>
<evidence type="ECO:0000256" key="1">
    <source>
        <dbReference type="ARBA" id="ARBA00004141"/>
    </source>
</evidence>
<dbReference type="RefSeq" id="XP_029739045.1">
    <property type="nucleotide sequence ID" value="XM_029884335.1"/>
</dbReference>
<keyword evidence="4 8" id="KW-1133">Transmembrane helix</keyword>
<evidence type="ECO:0000256" key="2">
    <source>
        <dbReference type="ARBA" id="ARBA00006434"/>
    </source>
</evidence>